<sequence length="405" mass="45635">MHLNRIDYLLECYYLQQLTEAEWSELHHLLLQDDQETVEQAFIRLMEKYNTDQETFAPLETTQIERILAIDKVPKTEAIMGGPTEQKSNVFQLRLGIVAAVACIVLVCGIYWYQPESKKTPSQRTIAADFEPGRDGGMLSLPNGRIIQLDNSSDNKNSLAVSAGVSLKYDSAQAVYSLSQPQAQAQNIYHTIETPNGRRYHLTLSDGTQIWLNAGSKLRFPIAFNGALREVFLTGEAYFEVRKNPQLPFLVNINNTDSKIEVLGTHFNVSSYPEDNGFVTTLLEGKVRIFNQQAELILQPGDRAISYADGSIQLKNRTINKADVDWKNNYFSFSDDNIESVMLELARWYDIKVEYQGPKSTATFSGKIGKKLSFTQVMEIIGGADIKFSLDTTATNRKVVIKTAY</sequence>
<keyword evidence="1" id="KW-1133">Transmembrane helix</keyword>
<dbReference type="EMBL" id="RAPY01000001">
    <property type="protein sequence ID" value="RKE55785.1"/>
    <property type="molecule type" value="Genomic_DNA"/>
</dbReference>
<feature type="transmembrane region" description="Helical" evidence="1">
    <location>
        <begin position="95"/>
        <end position="113"/>
    </location>
</feature>
<evidence type="ECO:0000313" key="5">
    <source>
        <dbReference type="Proteomes" id="UP000286246"/>
    </source>
</evidence>
<dbReference type="Pfam" id="PF16344">
    <property type="entry name" value="FecR_C"/>
    <property type="match status" value="1"/>
</dbReference>
<gene>
    <name evidence="4" type="ORF">DFQ12_0624</name>
</gene>
<dbReference type="PANTHER" id="PTHR30273:SF2">
    <property type="entry name" value="PROTEIN FECR"/>
    <property type="match status" value="1"/>
</dbReference>
<proteinExistence type="predicted"/>
<keyword evidence="1" id="KW-0472">Membrane</keyword>
<dbReference type="Gene3D" id="2.60.120.1440">
    <property type="match status" value="1"/>
</dbReference>
<accession>A0A420BGH7</accession>
<name>A0A420BGH7_SPHD1</name>
<feature type="domain" description="FecR protein" evidence="2">
    <location>
        <begin position="191"/>
        <end position="288"/>
    </location>
</feature>
<dbReference type="InterPro" id="IPR012373">
    <property type="entry name" value="Ferrdict_sens_TM"/>
</dbReference>
<dbReference type="RefSeq" id="WP_120257532.1">
    <property type="nucleotide sequence ID" value="NZ_RAPY01000001.1"/>
</dbReference>
<keyword evidence="5" id="KW-1185">Reference proteome</keyword>
<protein>
    <submittedName>
        <fullName evidence="4">FecR family protein</fullName>
    </submittedName>
</protein>
<dbReference type="GO" id="GO:0016989">
    <property type="term" value="F:sigma factor antagonist activity"/>
    <property type="evidence" value="ECO:0007669"/>
    <property type="project" value="TreeGrafter"/>
</dbReference>
<evidence type="ECO:0000259" key="2">
    <source>
        <dbReference type="Pfam" id="PF04773"/>
    </source>
</evidence>
<evidence type="ECO:0000256" key="1">
    <source>
        <dbReference type="SAM" id="Phobius"/>
    </source>
</evidence>
<dbReference type="PANTHER" id="PTHR30273">
    <property type="entry name" value="PERIPLASMIC SIGNAL SENSOR AND SIGMA FACTOR ACTIVATOR FECR-RELATED"/>
    <property type="match status" value="1"/>
</dbReference>
<reference evidence="4 5" key="1">
    <citation type="submission" date="2018-09" db="EMBL/GenBank/DDBJ databases">
        <title>Genomic Encyclopedia of Type Strains, Phase III (KMG-III): the genomes of soil and plant-associated and newly described type strains.</title>
        <authorList>
            <person name="Whitman W."/>
        </authorList>
    </citation>
    <scope>NUCLEOTIDE SEQUENCE [LARGE SCALE GENOMIC DNA]</scope>
    <source>
        <strain evidence="4 5">CECT 7938</strain>
    </source>
</reference>
<feature type="domain" description="Protein FecR C-terminal" evidence="3">
    <location>
        <begin position="330"/>
        <end position="389"/>
    </location>
</feature>
<dbReference type="InterPro" id="IPR032508">
    <property type="entry name" value="FecR_C"/>
</dbReference>
<keyword evidence="1" id="KW-0812">Transmembrane</keyword>
<dbReference type="OrthoDB" id="622631at2"/>
<organism evidence="4 5">
    <name type="scientific">Sphingobacterium detergens</name>
    <dbReference type="NCBI Taxonomy" id="1145106"/>
    <lineage>
        <taxon>Bacteria</taxon>
        <taxon>Pseudomonadati</taxon>
        <taxon>Bacteroidota</taxon>
        <taxon>Sphingobacteriia</taxon>
        <taxon>Sphingobacteriales</taxon>
        <taxon>Sphingobacteriaceae</taxon>
        <taxon>Sphingobacterium</taxon>
    </lineage>
</organism>
<dbReference type="AlphaFoldDB" id="A0A420BGH7"/>
<evidence type="ECO:0000259" key="3">
    <source>
        <dbReference type="Pfam" id="PF16344"/>
    </source>
</evidence>
<dbReference type="Pfam" id="PF04773">
    <property type="entry name" value="FecR"/>
    <property type="match status" value="1"/>
</dbReference>
<dbReference type="Gene3D" id="3.55.50.30">
    <property type="match status" value="1"/>
</dbReference>
<evidence type="ECO:0000313" key="4">
    <source>
        <dbReference type="EMBL" id="RKE55785.1"/>
    </source>
</evidence>
<dbReference type="InterPro" id="IPR006860">
    <property type="entry name" value="FecR"/>
</dbReference>
<dbReference type="Proteomes" id="UP000286246">
    <property type="component" value="Unassembled WGS sequence"/>
</dbReference>
<comment type="caution">
    <text evidence="4">The sequence shown here is derived from an EMBL/GenBank/DDBJ whole genome shotgun (WGS) entry which is preliminary data.</text>
</comment>